<dbReference type="STRING" id="35608.A0A2U1KLC7"/>
<dbReference type="Gene3D" id="3.10.450.10">
    <property type="match status" value="1"/>
</dbReference>
<comment type="caution">
    <text evidence="4">The sequence shown here is derived from an EMBL/GenBank/DDBJ whole genome shotgun (WGS) entry which is preliminary data.</text>
</comment>
<protein>
    <submittedName>
        <fullName evidence="4">Cystatin</fullName>
    </submittedName>
</protein>
<feature type="domain" description="Cystatin" evidence="3">
    <location>
        <begin position="7"/>
        <end position="96"/>
    </location>
</feature>
<keyword evidence="1" id="KW-0646">Protease inhibitor</keyword>
<proteinExistence type="predicted"/>
<dbReference type="InterPro" id="IPR046350">
    <property type="entry name" value="Cystatin_sf"/>
</dbReference>
<dbReference type="PANTHER" id="PTHR47364:SF2">
    <property type="entry name" value="CYSTEINE PROTEINASE INHIBITOR 5"/>
    <property type="match status" value="1"/>
</dbReference>
<gene>
    <name evidence="4" type="ORF">CTI12_AA589710</name>
</gene>
<organism evidence="4 5">
    <name type="scientific">Artemisia annua</name>
    <name type="common">Sweet wormwood</name>
    <dbReference type="NCBI Taxonomy" id="35608"/>
    <lineage>
        <taxon>Eukaryota</taxon>
        <taxon>Viridiplantae</taxon>
        <taxon>Streptophyta</taxon>
        <taxon>Embryophyta</taxon>
        <taxon>Tracheophyta</taxon>
        <taxon>Spermatophyta</taxon>
        <taxon>Magnoliopsida</taxon>
        <taxon>eudicotyledons</taxon>
        <taxon>Gunneridae</taxon>
        <taxon>Pentapetalae</taxon>
        <taxon>asterids</taxon>
        <taxon>campanulids</taxon>
        <taxon>Asterales</taxon>
        <taxon>Asteraceae</taxon>
        <taxon>Asteroideae</taxon>
        <taxon>Anthemideae</taxon>
        <taxon>Artemisiinae</taxon>
        <taxon>Artemisia</taxon>
    </lineage>
</organism>
<dbReference type="OrthoDB" id="2016588at2759"/>
<dbReference type="EMBL" id="PKPP01016574">
    <property type="protein sequence ID" value="PWA37584.1"/>
    <property type="molecule type" value="Genomic_DNA"/>
</dbReference>
<keyword evidence="5" id="KW-1185">Reference proteome</keyword>
<dbReference type="AlphaFoldDB" id="A0A2U1KLC7"/>
<dbReference type="InterPro" id="IPR000010">
    <property type="entry name" value="Cystatin_dom"/>
</dbReference>
<dbReference type="Proteomes" id="UP000245207">
    <property type="component" value="Unassembled WGS sequence"/>
</dbReference>
<accession>A0A2U1KLC7</accession>
<evidence type="ECO:0000313" key="5">
    <source>
        <dbReference type="Proteomes" id="UP000245207"/>
    </source>
</evidence>
<name>A0A2U1KLC7_ARTAN</name>
<keyword evidence="2" id="KW-0789">Thiol protease inhibitor</keyword>
<dbReference type="Pfam" id="PF16845">
    <property type="entry name" value="SQAPI"/>
    <property type="match status" value="1"/>
</dbReference>
<dbReference type="PANTHER" id="PTHR47364">
    <property type="entry name" value="CYSTEINE PROTEINASE INHIBITOR 5"/>
    <property type="match status" value="1"/>
</dbReference>
<dbReference type="CDD" id="cd00042">
    <property type="entry name" value="CY"/>
    <property type="match status" value="1"/>
</dbReference>
<evidence type="ECO:0000256" key="2">
    <source>
        <dbReference type="ARBA" id="ARBA00022704"/>
    </source>
</evidence>
<evidence type="ECO:0000259" key="3">
    <source>
        <dbReference type="SMART" id="SM00043"/>
    </source>
</evidence>
<dbReference type="SMART" id="SM00043">
    <property type="entry name" value="CY"/>
    <property type="match status" value="1"/>
</dbReference>
<evidence type="ECO:0000256" key="1">
    <source>
        <dbReference type="ARBA" id="ARBA00022690"/>
    </source>
</evidence>
<dbReference type="SUPFAM" id="SSF54403">
    <property type="entry name" value="Cystatin/monellin"/>
    <property type="match status" value="1"/>
</dbReference>
<sequence>MALGGEVLTRGWKPIQNVNDPIVVDIGKFAVDEHNKEEHMSLKFEKVVKGETQVVAGTKYSLTIMAADNNVEHNYVVVVWDKPWQKFRLLSSFKGPI</sequence>
<evidence type="ECO:0000313" key="4">
    <source>
        <dbReference type="EMBL" id="PWA37584.1"/>
    </source>
</evidence>
<dbReference type="GO" id="GO:0004869">
    <property type="term" value="F:cysteine-type endopeptidase inhibitor activity"/>
    <property type="evidence" value="ECO:0007669"/>
    <property type="project" value="UniProtKB-KW"/>
</dbReference>
<reference evidence="4 5" key="1">
    <citation type="journal article" date="2018" name="Mol. Plant">
        <title>The genome of Artemisia annua provides insight into the evolution of Asteraceae family and artemisinin biosynthesis.</title>
        <authorList>
            <person name="Shen Q."/>
            <person name="Zhang L."/>
            <person name="Liao Z."/>
            <person name="Wang S."/>
            <person name="Yan T."/>
            <person name="Shi P."/>
            <person name="Liu M."/>
            <person name="Fu X."/>
            <person name="Pan Q."/>
            <person name="Wang Y."/>
            <person name="Lv Z."/>
            <person name="Lu X."/>
            <person name="Zhang F."/>
            <person name="Jiang W."/>
            <person name="Ma Y."/>
            <person name="Chen M."/>
            <person name="Hao X."/>
            <person name="Li L."/>
            <person name="Tang Y."/>
            <person name="Lv G."/>
            <person name="Zhou Y."/>
            <person name="Sun X."/>
            <person name="Brodelius P.E."/>
            <person name="Rose J.K.C."/>
            <person name="Tang K."/>
        </authorList>
    </citation>
    <scope>NUCLEOTIDE SEQUENCE [LARGE SCALE GENOMIC DNA]</scope>
    <source>
        <strain evidence="5">cv. Huhao1</strain>
        <tissue evidence="4">Leaf</tissue>
    </source>
</reference>